<feature type="non-terminal residue" evidence="1">
    <location>
        <position position="1"/>
    </location>
</feature>
<reference evidence="1" key="2">
    <citation type="submission" date="2023-05" db="EMBL/GenBank/DDBJ databases">
        <authorList>
            <person name="Fouks B."/>
        </authorList>
    </citation>
    <scope>NUCLEOTIDE SEQUENCE</scope>
    <source>
        <strain evidence="1">Stay&amp;Tobe</strain>
        <tissue evidence="1">Testes</tissue>
    </source>
</reference>
<dbReference type="EMBL" id="JASPKZ010009386">
    <property type="protein sequence ID" value="KAJ9576921.1"/>
    <property type="molecule type" value="Genomic_DNA"/>
</dbReference>
<evidence type="ECO:0000313" key="1">
    <source>
        <dbReference type="EMBL" id="KAJ9576921.1"/>
    </source>
</evidence>
<comment type="caution">
    <text evidence="1">The sequence shown here is derived from an EMBL/GenBank/DDBJ whole genome shotgun (WGS) entry which is preliminary data.</text>
</comment>
<organism evidence="1 2">
    <name type="scientific">Diploptera punctata</name>
    <name type="common">Pacific beetle cockroach</name>
    <dbReference type="NCBI Taxonomy" id="6984"/>
    <lineage>
        <taxon>Eukaryota</taxon>
        <taxon>Metazoa</taxon>
        <taxon>Ecdysozoa</taxon>
        <taxon>Arthropoda</taxon>
        <taxon>Hexapoda</taxon>
        <taxon>Insecta</taxon>
        <taxon>Pterygota</taxon>
        <taxon>Neoptera</taxon>
        <taxon>Polyneoptera</taxon>
        <taxon>Dictyoptera</taxon>
        <taxon>Blattodea</taxon>
        <taxon>Blaberoidea</taxon>
        <taxon>Blaberidae</taxon>
        <taxon>Diplopterinae</taxon>
        <taxon>Diploptera</taxon>
    </lineage>
</organism>
<dbReference type="AlphaFoldDB" id="A0AAD7ZAH2"/>
<name>A0AAD7ZAH2_DIPPU</name>
<sequence length="75" mass="8785">HHIYHIQIEKQNLDVFLMQWIPVSERHTKKESTLLSVLSFPLPLLTSGEEITTTLMRLTFVVMAGAYYELLKKKK</sequence>
<keyword evidence="2" id="KW-1185">Reference proteome</keyword>
<reference evidence="1" key="1">
    <citation type="journal article" date="2023" name="IScience">
        <title>Live-bearing cockroach genome reveals convergent evolutionary mechanisms linked to viviparity in insects and beyond.</title>
        <authorList>
            <person name="Fouks B."/>
            <person name="Harrison M.C."/>
            <person name="Mikhailova A.A."/>
            <person name="Marchal E."/>
            <person name="English S."/>
            <person name="Carruthers M."/>
            <person name="Jennings E.C."/>
            <person name="Chiamaka E.L."/>
            <person name="Frigard R.A."/>
            <person name="Pippel M."/>
            <person name="Attardo G.M."/>
            <person name="Benoit J.B."/>
            <person name="Bornberg-Bauer E."/>
            <person name="Tobe S.S."/>
        </authorList>
    </citation>
    <scope>NUCLEOTIDE SEQUENCE</scope>
    <source>
        <strain evidence="1">Stay&amp;Tobe</strain>
    </source>
</reference>
<accession>A0AAD7ZAH2</accession>
<proteinExistence type="predicted"/>
<feature type="non-terminal residue" evidence="1">
    <location>
        <position position="75"/>
    </location>
</feature>
<dbReference type="Proteomes" id="UP001233999">
    <property type="component" value="Unassembled WGS sequence"/>
</dbReference>
<protein>
    <submittedName>
        <fullName evidence="1">Uncharacterized protein</fullName>
    </submittedName>
</protein>
<evidence type="ECO:0000313" key="2">
    <source>
        <dbReference type="Proteomes" id="UP001233999"/>
    </source>
</evidence>
<gene>
    <name evidence="1" type="ORF">L9F63_006539</name>
</gene>